<gene>
    <name evidence="2" type="ORF">GQ55_2G104300</name>
</gene>
<dbReference type="AlphaFoldDB" id="A0A2T7ENI7"/>
<evidence type="ECO:0000256" key="1">
    <source>
        <dbReference type="SAM" id="MobiDB-lite"/>
    </source>
</evidence>
<sequence length="211" mass="23331">MCTILEELMARLVALPLLRSAQESAERYQTPILGIDSTVNRVWSGKPIPRRRRRGKNLLPPRSSSTPHPCRPCTCWLAGRPLARWSRIPAGVRWSSIRDSRTSARPRQVTARLLSCRAHVPLRPPAARPLACLPACRPSRPELGLLATRPRPPAGQASPPSRLPAGRVTPPARSPAEARSEVDTRQPELGWSWIPGGRSWSLTGVPPNRLF</sequence>
<dbReference type="Gramene" id="PUZ69393">
    <property type="protein sequence ID" value="PUZ69393"/>
    <property type="gene ID" value="GQ55_2G104300"/>
</dbReference>
<dbReference type="EMBL" id="CM009750">
    <property type="protein sequence ID" value="PUZ69393.1"/>
    <property type="molecule type" value="Genomic_DNA"/>
</dbReference>
<evidence type="ECO:0000313" key="3">
    <source>
        <dbReference type="Proteomes" id="UP000244336"/>
    </source>
</evidence>
<proteinExistence type="predicted"/>
<dbReference type="Proteomes" id="UP000244336">
    <property type="component" value="Chromosome 2"/>
</dbReference>
<name>A0A2T7ENI7_9POAL</name>
<accession>A0A2T7ENI7</accession>
<organism evidence="2 3">
    <name type="scientific">Panicum hallii var. hallii</name>
    <dbReference type="NCBI Taxonomy" id="1504633"/>
    <lineage>
        <taxon>Eukaryota</taxon>
        <taxon>Viridiplantae</taxon>
        <taxon>Streptophyta</taxon>
        <taxon>Embryophyta</taxon>
        <taxon>Tracheophyta</taxon>
        <taxon>Spermatophyta</taxon>
        <taxon>Magnoliopsida</taxon>
        <taxon>Liliopsida</taxon>
        <taxon>Poales</taxon>
        <taxon>Poaceae</taxon>
        <taxon>PACMAD clade</taxon>
        <taxon>Panicoideae</taxon>
        <taxon>Panicodae</taxon>
        <taxon>Paniceae</taxon>
        <taxon>Panicinae</taxon>
        <taxon>Panicum</taxon>
        <taxon>Panicum sect. Panicum</taxon>
    </lineage>
</organism>
<feature type="compositionally biased region" description="Basic and acidic residues" evidence="1">
    <location>
        <begin position="176"/>
        <end position="186"/>
    </location>
</feature>
<keyword evidence="3" id="KW-1185">Reference proteome</keyword>
<reference evidence="2 3" key="1">
    <citation type="submission" date="2018-04" db="EMBL/GenBank/DDBJ databases">
        <title>WGS assembly of Panicum hallii var. hallii HAL2.</title>
        <authorList>
            <person name="Lovell J."/>
            <person name="Jenkins J."/>
            <person name="Lowry D."/>
            <person name="Mamidi S."/>
            <person name="Sreedasyam A."/>
            <person name="Weng X."/>
            <person name="Barry K."/>
            <person name="Bonette J."/>
            <person name="Campitelli B."/>
            <person name="Daum C."/>
            <person name="Gordon S."/>
            <person name="Gould B."/>
            <person name="Lipzen A."/>
            <person name="MacQueen A."/>
            <person name="Palacio-Mejia J."/>
            <person name="Plott C."/>
            <person name="Shakirov E."/>
            <person name="Shu S."/>
            <person name="Yoshinaga Y."/>
            <person name="Zane M."/>
            <person name="Rokhsar D."/>
            <person name="Grimwood J."/>
            <person name="Schmutz J."/>
            <person name="Juenger T."/>
        </authorList>
    </citation>
    <scope>NUCLEOTIDE SEQUENCE [LARGE SCALE GENOMIC DNA]</scope>
    <source>
        <strain evidence="3">cv. HAL2</strain>
    </source>
</reference>
<feature type="region of interest" description="Disordered" evidence="1">
    <location>
        <begin position="144"/>
        <end position="196"/>
    </location>
</feature>
<evidence type="ECO:0000313" key="2">
    <source>
        <dbReference type="EMBL" id="PUZ69393.1"/>
    </source>
</evidence>
<protein>
    <submittedName>
        <fullName evidence="2">Uncharacterized protein</fullName>
    </submittedName>
</protein>
<feature type="region of interest" description="Disordered" evidence="1">
    <location>
        <begin position="46"/>
        <end position="69"/>
    </location>
</feature>